<dbReference type="InterPro" id="IPR051556">
    <property type="entry name" value="N-term/lysine_N-AcTrnsfr"/>
</dbReference>
<dbReference type="OrthoDB" id="529907at2"/>
<dbReference type="PANTHER" id="PTHR42919:SF8">
    <property type="entry name" value="N-ALPHA-ACETYLTRANSFERASE 50"/>
    <property type="match status" value="1"/>
</dbReference>
<evidence type="ECO:0000256" key="2">
    <source>
        <dbReference type="ARBA" id="ARBA00023315"/>
    </source>
</evidence>
<reference evidence="4 5" key="1">
    <citation type="submission" date="2016-10" db="EMBL/GenBank/DDBJ databases">
        <authorList>
            <person name="de Groot N.N."/>
        </authorList>
    </citation>
    <scope>NUCLEOTIDE SEQUENCE [LARGE SCALE GENOMIC DNA]</scope>
    <source>
        <strain evidence="4 5">DSM 22126</strain>
    </source>
</reference>
<dbReference type="EMBL" id="LT629776">
    <property type="protein sequence ID" value="SDS80439.1"/>
    <property type="molecule type" value="Genomic_DNA"/>
</dbReference>
<dbReference type="RefSeq" id="WP_083372654.1">
    <property type="nucleotide sequence ID" value="NZ_LT629776.1"/>
</dbReference>
<dbReference type="Gene3D" id="3.40.630.30">
    <property type="match status" value="1"/>
</dbReference>
<dbReference type="STRING" id="545619.SAMN04489860_2410"/>
<dbReference type="InterPro" id="IPR000182">
    <property type="entry name" value="GNAT_dom"/>
</dbReference>
<proteinExistence type="predicted"/>
<dbReference type="CDD" id="cd04301">
    <property type="entry name" value="NAT_SF"/>
    <property type="match status" value="1"/>
</dbReference>
<name>A0A1H1V841_9CELL</name>
<evidence type="ECO:0000313" key="4">
    <source>
        <dbReference type="EMBL" id="SDS80439.1"/>
    </source>
</evidence>
<protein>
    <submittedName>
        <fullName evidence="4">Ribosomal-protein-alanine N-acetyltransferase</fullName>
    </submittedName>
</protein>
<dbReference type="AlphaFoldDB" id="A0A1H1V841"/>
<keyword evidence="5" id="KW-1185">Reference proteome</keyword>
<dbReference type="NCBIfam" id="TIGR01575">
    <property type="entry name" value="rimI"/>
    <property type="match status" value="1"/>
</dbReference>
<dbReference type="InterPro" id="IPR016181">
    <property type="entry name" value="Acyl_CoA_acyltransferase"/>
</dbReference>
<dbReference type="Proteomes" id="UP000185663">
    <property type="component" value="Chromosome I"/>
</dbReference>
<dbReference type="GO" id="GO:0008080">
    <property type="term" value="F:N-acetyltransferase activity"/>
    <property type="evidence" value="ECO:0007669"/>
    <property type="project" value="InterPro"/>
</dbReference>
<accession>A0A1H1V841</accession>
<evidence type="ECO:0000313" key="5">
    <source>
        <dbReference type="Proteomes" id="UP000185663"/>
    </source>
</evidence>
<evidence type="ECO:0000259" key="3">
    <source>
        <dbReference type="PROSITE" id="PS51186"/>
    </source>
</evidence>
<dbReference type="InterPro" id="IPR006464">
    <property type="entry name" value="AcTrfase_RimI/Ard1"/>
</dbReference>
<dbReference type="PANTHER" id="PTHR42919">
    <property type="entry name" value="N-ALPHA-ACETYLTRANSFERASE"/>
    <property type="match status" value="1"/>
</dbReference>
<dbReference type="Pfam" id="PF00583">
    <property type="entry name" value="Acetyltransf_1"/>
    <property type="match status" value="1"/>
</dbReference>
<dbReference type="PROSITE" id="PS51186">
    <property type="entry name" value="GNAT"/>
    <property type="match status" value="1"/>
</dbReference>
<sequence length="184" mass="20066">MTILDPVPERRIAGPRGGTIRLRALEAPDLRRVVVLEQQLFGRGAWSYGMLAEELGGPGRWYVAAEPEPLDAPGPQEIVGYAGLWFDGDVTQIMTIGVDPAAQHQGVGTLLLDALVERSRVLRASAVLLEVAVTNDAALAMYAKHGFEQMGLRRRYYQPGNVDAYTMRLELRETPGPVGAEAVE</sequence>
<feature type="domain" description="N-acetyltransferase" evidence="3">
    <location>
        <begin position="20"/>
        <end position="172"/>
    </location>
</feature>
<keyword evidence="1 4" id="KW-0808">Transferase</keyword>
<keyword evidence="2" id="KW-0012">Acyltransferase</keyword>
<gene>
    <name evidence="4" type="ORF">SAMN04489860_2410</name>
</gene>
<dbReference type="eggNOG" id="COG0456">
    <property type="taxonomic scope" value="Bacteria"/>
</dbReference>
<dbReference type="SUPFAM" id="SSF55729">
    <property type="entry name" value="Acyl-CoA N-acyltransferases (Nat)"/>
    <property type="match status" value="1"/>
</dbReference>
<organism evidence="4 5">
    <name type="scientific">Paraoerskovia marina</name>
    <dbReference type="NCBI Taxonomy" id="545619"/>
    <lineage>
        <taxon>Bacteria</taxon>
        <taxon>Bacillati</taxon>
        <taxon>Actinomycetota</taxon>
        <taxon>Actinomycetes</taxon>
        <taxon>Micrococcales</taxon>
        <taxon>Cellulomonadaceae</taxon>
        <taxon>Paraoerskovia</taxon>
    </lineage>
</organism>
<evidence type="ECO:0000256" key="1">
    <source>
        <dbReference type="ARBA" id="ARBA00022679"/>
    </source>
</evidence>